<dbReference type="InterPro" id="IPR000515">
    <property type="entry name" value="MetI-like"/>
</dbReference>
<evidence type="ECO:0000256" key="6">
    <source>
        <dbReference type="ARBA" id="ARBA00023136"/>
    </source>
</evidence>
<feature type="region of interest" description="Disordered" evidence="8">
    <location>
        <begin position="1"/>
        <end position="27"/>
    </location>
</feature>
<dbReference type="EMBL" id="CP139368">
    <property type="protein sequence ID" value="WPR89387.1"/>
    <property type="molecule type" value="Genomic_DNA"/>
</dbReference>
<feature type="transmembrane region" description="Helical" evidence="7">
    <location>
        <begin position="185"/>
        <end position="210"/>
    </location>
</feature>
<reference evidence="10 11" key="1">
    <citation type="submission" date="2023-11" db="EMBL/GenBank/DDBJ databases">
        <title>Genome sequence of Microbacterium rhizosphaerae KACC 19337.</title>
        <authorList>
            <person name="Choi H."/>
            <person name="Kim S."/>
            <person name="Kim Y."/>
            <person name="Kwon S.-W."/>
            <person name="Heo J."/>
        </authorList>
    </citation>
    <scope>NUCLEOTIDE SEQUENCE [LARGE SCALE GENOMIC DNA]</scope>
    <source>
        <strain evidence="10 11">KACC 19337</strain>
    </source>
</reference>
<keyword evidence="5 7" id="KW-1133">Transmembrane helix</keyword>
<evidence type="ECO:0000259" key="9">
    <source>
        <dbReference type="PROSITE" id="PS50928"/>
    </source>
</evidence>
<evidence type="ECO:0000256" key="7">
    <source>
        <dbReference type="RuleBase" id="RU363032"/>
    </source>
</evidence>
<keyword evidence="2 7" id="KW-0813">Transport</keyword>
<feature type="transmembrane region" description="Helical" evidence="7">
    <location>
        <begin position="95"/>
        <end position="119"/>
    </location>
</feature>
<evidence type="ECO:0000256" key="1">
    <source>
        <dbReference type="ARBA" id="ARBA00004651"/>
    </source>
</evidence>
<keyword evidence="6 7" id="KW-0472">Membrane</keyword>
<dbReference type="CDD" id="cd06261">
    <property type="entry name" value="TM_PBP2"/>
    <property type="match status" value="1"/>
</dbReference>
<dbReference type="PROSITE" id="PS50928">
    <property type="entry name" value="ABC_TM1"/>
    <property type="match status" value="1"/>
</dbReference>
<protein>
    <submittedName>
        <fullName evidence="10">Sugar ABC transporter permease</fullName>
    </submittedName>
</protein>
<dbReference type="PANTHER" id="PTHR30193">
    <property type="entry name" value="ABC TRANSPORTER PERMEASE PROTEIN"/>
    <property type="match status" value="1"/>
</dbReference>
<comment type="subcellular location">
    <subcellularLocation>
        <location evidence="1 7">Cell membrane</location>
        <topology evidence="1 7">Multi-pass membrane protein</topology>
    </subcellularLocation>
</comment>
<dbReference type="InterPro" id="IPR035906">
    <property type="entry name" value="MetI-like_sf"/>
</dbReference>
<gene>
    <name evidence="10" type="ORF">SM116_16755</name>
</gene>
<proteinExistence type="inferred from homology"/>
<evidence type="ECO:0000256" key="8">
    <source>
        <dbReference type="SAM" id="MobiDB-lite"/>
    </source>
</evidence>
<dbReference type="RefSeq" id="WP_320942103.1">
    <property type="nucleotide sequence ID" value="NZ_BAABEU010000001.1"/>
</dbReference>
<dbReference type="SUPFAM" id="SSF161098">
    <property type="entry name" value="MetI-like"/>
    <property type="match status" value="1"/>
</dbReference>
<feature type="transmembrane region" description="Helical" evidence="7">
    <location>
        <begin position="36"/>
        <end position="59"/>
    </location>
</feature>
<evidence type="ECO:0000256" key="3">
    <source>
        <dbReference type="ARBA" id="ARBA00022475"/>
    </source>
</evidence>
<feature type="domain" description="ABC transmembrane type-1" evidence="9">
    <location>
        <begin position="95"/>
        <end position="309"/>
    </location>
</feature>
<feature type="transmembrane region" description="Helical" evidence="7">
    <location>
        <begin position="161"/>
        <end position="178"/>
    </location>
</feature>
<dbReference type="Proteomes" id="UP001323798">
    <property type="component" value="Chromosome"/>
</dbReference>
<sequence length="320" mass="34971">MTAVVSAPPAPSREDRPARPVRRRPGARRTARREAVFGFAMIGLAMLFVTVFTFLPILASLGLSFFDWDVISPPTWAGLGNYQRFFSDEPVLQSFGVTIAMAVAIVVLQLSLGLFLAVLVNQRTSTFGRTFFRTTFYLPLLASTAAVSIFMGYLFDYQFGAINYYLGLFGIPAIPWLTSPLGAQVTIVLIVVWQQVGFTFVLFVAALMSVPEDVLEASSIDGAGPVRTLFRIKIPLISPTILFAAVISLINAMQLFDQPFIMTKGGPGTATTTATISMYQTGFQNLQFGYSSAIAIVLLLLILAITGLQFLASRKLVFYQ</sequence>
<name>A0ABZ0SP07_9MICO</name>
<evidence type="ECO:0000256" key="2">
    <source>
        <dbReference type="ARBA" id="ARBA00022448"/>
    </source>
</evidence>
<feature type="transmembrane region" description="Helical" evidence="7">
    <location>
        <begin position="230"/>
        <end position="252"/>
    </location>
</feature>
<comment type="similarity">
    <text evidence="7">Belongs to the binding-protein-dependent transport system permease family.</text>
</comment>
<feature type="transmembrane region" description="Helical" evidence="7">
    <location>
        <begin position="131"/>
        <end position="155"/>
    </location>
</feature>
<keyword evidence="3" id="KW-1003">Cell membrane</keyword>
<dbReference type="Gene3D" id="1.10.3720.10">
    <property type="entry name" value="MetI-like"/>
    <property type="match status" value="1"/>
</dbReference>
<keyword evidence="4 7" id="KW-0812">Transmembrane</keyword>
<evidence type="ECO:0000313" key="11">
    <source>
        <dbReference type="Proteomes" id="UP001323798"/>
    </source>
</evidence>
<organism evidence="10 11">
    <name type="scientific">Microbacterium rhizosphaerae</name>
    <dbReference type="NCBI Taxonomy" id="1678237"/>
    <lineage>
        <taxon>Bacteria</taxon>
        <taxon>Bacillati</taxon>
        <taxon>Actinomycetota</taxon>
        <taxon>Actinomycetes</taxon>
        <taxon>Micrococcales</taxon>
        <taxon>Microbacteriaceae</taxon>
        <taxon>Microbacterium</taxon>
    </lineage>
</organism>
<dbReference type="Pfam" id="PF00528">
    <property type="entry name" value="BPD_transp_1"/>
    <property type="match status" value="1"/>
</dbReference>
<dbReference type="PANTHER" id="PTHR30193:SF37">
    <property type="entry name" value="INNER MEMBRANE ABC TRANSPORTER PERMEASE PROTEIN YCJO"/>
    <property type="match status" value="1"/>
</dbReference>
<dbReference type="InterPro" id="IPR051393">
    <property type="entry name" value="ABC_transporter_permease"/>
</dbReference>
<feature type="transmembrane region" description="Helical" evidence="7">
    <location>
        <begin position="288"/>
        <end position="312"/>
    </location>
</feature>
<evidence type="ECO:0000313" key="10">
    <source>
        <dbReference type="EMBL" id="WPR89387.1"/>
    </source>
</evidence>
<evidence type="ECO:0000256" key="4">
    <source>
        <dbReference type="ARBA" id="ARBA00022692"/>
    </source>
</evidence>
<keyword evidence="11" id="KW-1185">Reference proteome</keyword>
<accession>A0ABZ0SP07</accession>
<evidence type="ECO:0000256" key="5">
    <source>
        <dbReference type="ARBA" id="ARBA00022989"/>
    </source>
</evidence>